<dbReference type="Proteomes" id="UP000238916">
    <property type="component" value="Unassembled WGS sequence"/>
</dbReference>
<comment type="catalytic activity">
    <reaction evidence="1">
        <text>ATP + protein L-histidine = ADP + protein N-phospho-L-histidine.</text>
        <dbReference type="EC" id="2.7.13.3"/>
    </reaction>
</comment>
<dbReference type="AlphaFoldDB" id="A0A2U3LHW4"/>
<dbReference type="PANTHER" id="PTHR43395">
    <property type="entry name" value="SENSOR HISTIDINE KINASE CHEA"/>
    <property type="match status" value="1"/>
</dbReference>
<dbReference type="Pfam" id="PF02518">
    <property type="entry name" value="HATPase_c"/>
    <property type="match status" value="1"/>
</dbReference>
<dbReference type="SMART" id="SM00260">
    <property type="entry name" value="CheW"/>
    <property type="match status" value="1"/>
</dbReference>
<protein>
    <recommendedName>
        <fullName evidence="2">histidine kinase</fullName>
        <ecNumber evidence="2">2.7.13.3</ecNumber>
    </recommendedName>
</protein>
<dbReference type="InterPro" id="IPR002545">
    <property type="entry name" value="CheW-lke_dom"/>
</dbReference>
<gene>
    <name evidence="6" type="ORF">SBF1_5050001</name>
</gene>
<sequence>MPEDEITDKEIYNLVFLPGFSTNENVTEFSGRGVGMDVVLKNIEAVGGGIAADSVPGKGTIITLKIPLTLAIIDGMNIKVGDSRYTIPTTAIKESFRPKMTEVIVDPDNNEMMMVRGQCYPILRLHDIYHVQTDVIHFTDGIIIMVEQDNKTLCIFADELIGQQQVVVKALPEYIRNTKKVKGLAGCTLLGDGSISLILDIGGLIFRQSA</sequence>
<dbReference type="InterPro" id="IPR051315">
    <property type="entry name" value="Bact_Chemotaxis_CheA"/>
</dbReference>
<comment type="function">
    <text evidence="4">Involved in the transmission of sensory signals from the chemoreceptors to the flagellar motors. CheA is autophosphorylated; it can transfer its phosphate group to either CheB or CheY.</text>
</comment>
<evidence type="ECO:0000313" key="6">
    <source>
        <dbReference type="EMBL" id="SPF51462.1"/>
    </source>
</evidence>
<accession>A0A2U3LHW4</accession>
<dbReference type="Pfam" id="PF01584">
    <property type="entry name" value="CheW"/>
    <property type="match status" value="1"/>
</dbReference>
<keyword evidence="6" id="KW-0418">Kinase</keyword>
<dbReference type="EMBL" id="OMOF01000452">
    <property type="protein sequence ID" value="SPF51462.1"/>
    <property type="molecule type" value="Genomic_DNA"/>
</dbReference>
<evidence type="ECO:0000313" key="7">
    <source>
        <dbReference type="Proteomes" id="UP000238916"/>
    </source>
</evidence>
<evidence type="ECO:0000256" key="4">
    <source>
        <dbReference type="ARBA" id="ARBA00035100"/>
    </source>
</evidence>
<proteinExistence type="predicted"/>
<name>A0A2U3LHW4_9FIRM</name>
<dbReference type="GO" id="GO:0006935">
    <property type="term" value="P:chemotaxis"/>
    <property type="evidence" value="ECO:0007669"/>
    <property type="project" value="InterPro"/>
</dbReference>
<evidence type="ECO:0000256" key="1">
    <source>
        <dbReference type="ARBA" id="ARBA00000085"/>
    </source>
</evidence>
<organism evidence="6 7">
    <name type="scientific">Candidatus Desulfosporosinus infrequens</name>
    <dbReference type="NCBI Taxonomy" id="2043169"/>
    <lineage>
        <taxon>Bacteria</taxon>
        <taxon>Bacillati</taxon>
        <taxon>Bacillota</taxon>
        <taxon>Clostridia</taxon>
        <taxon>Eubacteriales</taxon>
        <taxon>Desulfitobacteriaceae</taxon>
        <taxon>Desulfosporosinus</taxon>
    </lineage>
</organism>
<dbReference type="PRINTS" id="PR00344">
    <property type="entry name" value="BCTRLSENSOR"/>
</dbReference>
<dbReference type="SUPFAM" id="SSF50341">
    <property type="entry name" value="CheW-like"/>
    <property type="match status" value="1"/>
</dbReference>
<dbReference type="GO" id="GO:0004673">
    <property type="term" value="F:protein histidine kinase activity"/>
    <property type="evidence" value="ECO:0007669"/>
    <property type="project" value="UniProtKB-EC"/>
</dbReference>
<feature type="domain" description="CheW-like" evidence="5">
    <location>
        <begin position="72"/>
        <end position="210"/>
    </location>
</feature>
<evidence type="ECO:0000256" key="2">
    <source>
        <dbReference type="ARBA" id="ARBA00012438"/>
    </source>
</evidence>
<dbReference type="PROSITE" id="PS50851">
    <property type="entry name" value="CHEW"/>
    <property type="match status" value="1"/>
</dbReference>
<dbReference type="GO" id="GO:0000160">
    <property type="term" value="P:phosphorelay signal transduction system"/>
    <property type="evidence" value="ECO:0007669"/>
    <property type="project" value="UniProtKB-KW"/>
</dbReference>
<dbReference type="SUPFAM" id="SSF55874">
    <property type="entry name" value="ATPase domain of HSP90 chaperone/DNA topoisomerase II/histidine kinase"/>
    <property type="match status" value="1"/>
</dbReference>
<dbReference type="Gene3D" id="2.30.30.40">
    <property type="entry name" value="SH3 Domains"/>
    <property type="match status" value="1"/>
</dbReference>
<dbReference type="InterPro" id="IPR004358">
    <property type="entry name" value="Sig_transdc_His_kin-like_C"/>
</dbReference>
<dbReference type="PANTHER" id="PTHR43395:SF10">
    <property type="entry name" value="CHEMOTAXIS PROTEIN CHEA"/>
    <property type="match status" value="1"/>
</dbReference>
<reference evidence="7" key="1">
    <citation type="submission" date="2018-02" db="EMBL/GenBank/DDBJ databases">
        <authorList>
            <person name="Hausmann B."/>
        </authorList>
    </citation>
    <scope>NUCLEOTIDE SEQUENCE [LARGE SCALE GENOMIC DNA]</scope>
    <source>
        <strain evidence="7">Peat soil MAG SbF1</strain>
    </source>
</reference>
<dbReference type="EC" id="2.7.13.3" evidence="2"/>
<dbReference type="InterPro" id="IPR036061">
    <property type="entry name" value="CheW-like_dom_sf"/>
</dbReference>
<evidence type="ECO:0000259" key="5">
    <source>
        <dbReference type="PROSITE" id="PS50851"/>
    </source>
</evidence>
<evidence type="ECO:0000256" key="3">
    <source>
        <dbReference type="ARBA" id="ARBA00023012"/>
    </source>
</evidence>
<keyword evidence="3" id="KW-0902">Two-component regulatory system</keyword>
<dbReference type="InterPro" id="IPR036890">
    <property type="entry name" value="HATPase_C_sf"/>
</dbReference>
<dbReference type="InterPro" id="IPR003594">
    <property type="entry name" value="HATPase_dom"/>
</dbReference>
<keyword evidence="6" id="KW-0808">Transferase</keyword>
<dbReference type="Gene3D" id="3.30.565.10">
    <property type="entry name" value="Histidine kinase-like ATPase, C-terminal domain"/>
    <property type="match status" value="1"/>
</dbReference>